<evidence type="ECO:0000313" key="2">
    <source>
        <dbReference type="EMBL" id="KAK7504909.1"/>
    </source>
</evidence>
<dbReference type="EMBL" id="JACVVK020000013">
    <property type="protein sequence ID" value="KAK7504909.1"/>
    <property type="molecule type" value="Genomic_DNA"/>
</dbReference>
<dbReference type="AlphaFoldDB" id="A0ABD0M0S6"/>
<gene>
    <name evidence="2" type="ORF">BaRGS_00003937</name>
</gene>
<organism evidence="2 3">
    <name type="scientific">Batillaria attramentaria</name>
    <dbReference type="NCBI Taxonomy" id="370345"/>
    <lineage>
        <taxon>Eukaryota</taxon>
        <taxon>Metazoa</taxon>
        <taxon>Spiralia</taxon>
        <taxon>Lophotrochozoa</taxon>
        <taxon>Mollusca</taxon>
        <taxon>Gastropoda</taxon>
        <taxon>Caenogastropoda</taxon>
        <taxon>Sorbeoconcha</taxon>
        <taxon>Cerithioidea</taxon>
        <taxon>Batillariidae</taxon>
        <taxon>Batillaria</taxon>
    </lineage>
</organism>
<protein>
    <submittedName>
        <fullName evidence="2">Uncharacterized protein</fullName>
    </submittedName>
</protein>
<comment type="caution">
    <text evidence="2">The sequence shown here is derived from an EMBL/GenBank/DDBJ whole genome shotgun (WGS) entry which is preliminary data.</text>
</comment>
<accession>A0ABD0M0S6</accession>
<sequence length="104" mass="11491">MPRHIHRAVPDPLDKVCTAAGTIRSLKLMLIATAAKNAFLDKNFQPEILGRKRKIAVKPGSQSGRPHKANGRWGGGRSPAGRQSGDRWRSCDAGLKWLLVTRRQ</sequence>
<name>A0ABD0M0S6_9CAEN</name>
<feature type="region of interest" description="Disordered" evidence="1">
    <location>
        <begin position="57"/>
        <end position="88"/>
    </location>
</feature>
<evidence type="ECO:0000313" key="3">
    <source>
        <dbReference type="Proteomes" id="UP001519460"/>
    </source>
</evidence>
<dbReference type="Proteomes" id="UP001519460">
    <property type="component" value="Unassembled WGS sequence"/>
</dbReference>
<keyword evidence="3" id="KW-1185">Reference proteome</keyword>
<proteinExistence type="predicted"/>
<reference evidence="2 3" key="1">
    <citation type="journal article" date="2023" name="Sci. Data">
        <title>Genome assembly of the Korean intertidal mud-creeper Batillaria attramentaria.</title>
        <authorList>
            <person name="Patra A.K."/>
            <person name="Ho P.T."/>
            <person name="Jun S."/>
            <person name="Lee S.J."/>
            <person name="Kim Y."/>
            <person name="Won Y.J."/>
        </authorList>
    </citation>
    <scope>NUCLEOTIDE SEQUENCE [LARGE SCALE GENOMIC DNA]</scope>
    <source>
        <strain evidence="2">Wonlab-2016</strain>
    </source>
</reference>
<evidence type="ECO:0000256" key="1">
    <source>
        <dbReference type="SAM" id="MobiDB-lite"/>
    </source>
</evidence>